<reference evidence="7" key="1">
    <citation type="journal article" date="2020" name="Stud. Mycol.">
        <title>101 Dothideomycetes genomes: a test case for predicting lifestyles and emergence of pathogens.</title>
        <authorList>
            <person name="Haridas S."/>
            <person name="Albert R."/>
            <person name="Binder M."/>
            <person name="Bloem J."/>
            <person name="Labutti K."/>
            <person name="Salamov A."/>
            <person name="Andreopoulos B."/>
            <person name="Baker S."/>
            <person name="Barry K."/>
            <person name="Bills G."/>
            <person name="Bluhm B."/>
            <person name="Cannon C."/>
            <person name="Castanera R."/>
            <person name="Culley D."/>
            <person name="Daum C."/>
            <person name="Ezra D."/>
            <person name="Gonzalez J."/>
            <person name="Henrissat B."/>
            <person name="Kuo A."/>
            <person name="Liang C."/>
            <person name="Lipzen A."/>
            <person name="Lutzoni F."/>
            <person name="Magnuson J."/>
            <person name="Mondo S."/>
            <person name="Nolan M."/>
            <person name="Ohm R."/>
            <person name="Pangilinan J."/>
            <person name="Park H.-J."/>
            <person name="Ramirez L."/>
            <person name="Alfaro M."/>
            <person name="Sun H."/>
            <person name="Tritt A."/>
            <person name="Yoshinaga Y."/>
            <person name="Zwiers L.-H."/>
            <person name="Turgeon B."/>
            <person name="Goodwin S."/>
            <person name="Spatafora J."/>
            <person name="Crous P."/>
            <person name="Grigoriev I."/>
        </authorList>
    </citation>
    <scope>NUCLEOTIDE SEQUENCE</scope>
    <source>
        <strain evidence="7">CBS 260.36</strain>
    </source>
</reference>
<gene>
    <name evidence="7" type="ORF">K461DRAFT_273787</name>
</gene>
<evidence type="ECO:0000256" key="3">
    <source>
        <dbReference type="ARBA" id="ARBA00023002"/>
    </source>
</evidence>
<dbReference type="SUPFAM" id="SSF48179">
    <property type="entry name" value="6-phosphogluconate dehydrogenase C-terminal domain-like"/>
    <property type="match status" value="1"/>
</dbReference>
<dbReference type="EC" id="1.1.1.169" evidence="4"/>
<dbReference type="OrthoDB" id="3609at2759"/>
<accession>A0A9P4JCI5</accession>
<dbReference type="GO" id="GO:0008677">
    <property type="term" value="F:2-dehydropantoate 2-reductase activity"/>
    <property type="evidence" value="ECO:0007669"/>
    <property type="project" value="UniProtKB-EC"/>
</dbReference>
<dbReference type="PANTHER" id="PTHR21708:SF30">
    <property type="entry name" value="2-DEHYDROPANTOATE 2-REDUCTASE-RELATED"/>
    <property type="match status" value="1"/>
</dbReference>
<dbReference type="SUPFAM" id="SSF51735">
    <property type="entry name" value="NAD(P)-binding Rossmann-fold domains"/>
    <property type="match status" value="1"/>
</dbReference>
<evidence type="ECO:0000256" key="2">
    <source>
        <dbReference type="ARBA" id="ARBA00022857"/>
    </source>
</evidence>
<proteinExistence type="inferred from homology"/>
<sequence length="335" mass="36084">MDRSRPRVLLFGAGSIGTPYIHVLQQAGCDVTAVCRSNYDAAKANGFTLNSAIFGNSIHLTPTIVRSVAEAAASGHKYDYVVITTKAFPSPVPVSAPSPSAAAIGPAITKDHTTIVLIQNGLLIEREYKDAYPDNHVLSCVVYMPATQVRPGVVEMGNVELLQIGAYPAEVPDGRQCAEALQALIKSGGGHADVYDDIQERRWRKLMLNCGWNPVCALGRSRDVAILKACDEAEEFVRQVMLEVAAVAQQMGYPSVNEKAVEIQLQRAKDRLGSEGIEPSMMADAIGGRRMEVEAIVGAPMRLGKEKGVSVARLEALYVLTKALDDRLAEARPSL</sequence>
<dbReference type="Proteomes" id="UP000799439">
    <property type="component" value="Unassembled WGS sequence"/>
</dbReference>
<organism evidence="7 8">
    <name type="scientific">Myriangium duriaei CBS 260.36</name>
    <dbReference type="NCBI Taxonomy" id="1168546"/>
    <lineage>
        <taxon>Eukaryota</taxon>
        <taxon>Fungi</taxon>
        <taxon>Dikarya</taxon>
        <taxon>Ascomycota</taxon>
        <taxon>Pezizomycotina</taxon>
        <taxon>Dothideomycetes</taxon>
        <taxon>Dothideomycetidae</taxon>
        <taxon>Myriangiales</taxon>
        <taxon>Myriangiaceae</taxon>
        <taxon>Myriangium</taxon>
    </lineage>
</organism>
<keyword evidence="3 4" id="KW-0560">Oxidoreductase</keyword>
<evidence type="ECO:0000256" key="1">
    <source>
        <dbReference type="ARBA" id="ARBA00007870"/>
    </source>
</evidence>
<evidence type="ECO:0000313" key="7">
    <source>
        <dbReference type="EMBL" id="KAF2157592.1"/>
    </source>
</evidence>
<dbReference type="InterPro" id="IPR003710">
    <property type="entry name" value="ApbA"/>
</dbReference>
<dbReference type="Gene3D" id="1.10.1040.10">
    <property type="entry name" value="N-(1-d-carboxylethyl)-l-norvaline Dehydrogenase, domain 2"/>
    <property type="match status" value="1"/>
</dbReference>
<keyword evidence="8" id="KW-1185">Reference proteome</keyword>
<dbReference type="AlphaFoldDB" id="A0A9P4JCI5"/>
<evidence type="ECO:0000256" key="4">
    <source>
        <dbReference type="RuleBase" id="RU362068"/>
    </source>
</evidence>
<dbReference type="NCBIfam" id="TIGR00745">
    <property type="entry name" value="apbA_panE"/>
    <property type="match status" value="1"/>
</dbReference>
<comment type="catalytic activity">
    <reaction evidence="4">
        <text>(R)-pantoate + NADP(+) = 2-dehydropantoate + NADPH + H(+)</text>
        <dbReference type="Rhea" id="RHEA:16233"/>
        <dbReference type="ChEBI" id="CHEBI:11561"/>
        <dbReference type="ChEBI" id="CHEBI:15378"/>
        <dbReference type="ChEBI" id="CHEBI:15980"/>
        <dbReference type="ChEBI" id="CHEBI:57783"/>
        <dbReference type="ChEBI" id="CHEBI:58349"/>
        <dbReference type="EC" id="1.1.1.169"/>
    </reaction>
</comment>
<dbReference type="InterPro" id="IPR036291">
    <property type="entry name" value="NAD(P)-bd_dom_sf"/>
</dbReference>
<name>A0A9P4JCI5_9PEZI</name>
<dbReference type="Pfam" id="PF02558">
    <property type="entry name" value="ApbA"/>
    <property type="match status" value="1"/>
</dbReference>
<keyword evidence="2 4" id="KW-0521">NADP</keyword>
<dbReference type="GO" id="GO:0015940">
    <property type="term" value="P:pantothenate biosynthetic process"/>
    <property type="evidence" value="ECO:0007669"/>
    <property type="project" value="InterPro"/>
</dbReference>
<dbReference type="InterPro" id="IPR013328">
    <property type="entry name" value="6PGD_dom2"/>
</dbReference>
<evidence type="ECO:0000259" key="6">
    <source>
        <dbReference type="Pfam" id="PF08546"/>
    </source>
</evidence>
<feature type="domain" description="Ketopantoate reductase N-terminal" evidence="5">
    <location>
        <begin position="9"/>
        <end position="167"/>
    </location>
</feature>
<dbReference type="PANTHER" id="PTHR21708">
    <property type="entry name" value="PROBABLE 2-DEHYDROPANTOATE 2-REDUCTASE"/>
    <property type="match status" value="1"/>
</dbReference>
<dbReference type="EMBL" id="ML996081">
    <property type="protein sequence ID" value="KAF2157592.1"/>
    <property type="molecule type" value="Genomic_DNA"/>
</dbReference>
<comment type="similarity">
    <text evidence="1 4">Belongs to the ketopantoate reductase family.</text>
</comment>
<dbReference type="InterPro" id="IPR051402">
    <property type="entry name" value="KPR-Related"/>
</dbReference>
<dbReference type="InterPro" id="IPR013332">
    <property type="entry name" value="KPR_N"/>
</dbReference>
<comment type="function">
    <text evidence="4">Catalyzes the NADPH-dependent reduction of ketopantoate into pantoic acid.</text>
</comment>
<feature type="domain" description="Ketopantoate reductase C-terminal" evidence="6">
    <location>
        <begin position="197"/>
        <end position="324"/>
    </location>
</feature>
<dbReference type="InterPro" id="IPR008927">
    <property type="entry name" value="6-PGluconate_DH-like_C_sf"/>
</dbReference>
<protein>
    <recommendedName>
        <fullName evidence="4">2-dehydropantoate 2-reductase</fullName>
        <ecNumber evidence="4">1.1.1.169</ecNumber>
    </recommendedName>
    <alternativeName>
        <fullName evidence="4">Ketopantoate reductase</fullName>
    </alternativeName>
</protein>
<dbReference type="Gene3D" id="3.40.50.720">
    <property type="entry name" value="NAD(P)-binding Rossmann-like Domain"/>
    <property type="match status" value="1"/>
</dbReference>
<evidence type="ECO:0000313" key="8">
    <source>
        <dbReference type="Proteomes" id="UP000799439"/>
    </source>
</evidence>
<dbReference type="InterPro" id="IPR013752">
    <property type="entry name" value="KPA_reductase"/>
</dbReference>
<dbReference type="FunFam" id="1.10.1040.10:FF:000017">
    <property type="entry name" value="2-dehydropantoate 2-reductase"/>
    <property type="match status" value="1"/>
</dbReference>
<comment type="caution">
    <text evidence="7">The sequence shown here is derived from an EMBL/GenBank/DDBJ whole genome shotgun (WGS) entry which is preliminary data.</text>
</comment>
<evidence type="ECO:0000259" key="5">
    <source>
        <dbReference type="Pfam" id="PF02558"/>
    </source>
</evidence>
<dbReference type="GO" id="GO:0005737">
    <property type="term" value="C:cytoplasm"/>
    <property type="evidence" value="ECO:0007669"/>
    <property type="project" value="TreeGrafter"/>
</dbReference>
<dbReference type="Pfam" id="PF08546">
    <property type="entry name" value="ApbA_C"/>
    <property type="match status" value="1"/>
</dbReference>